<evidence type="ECO:0000313" key="2">
    <source>
        <dbReference type="EMBL" id="NGZ75050.1"/>
    </source>
</evidence>
<organism evidence="2 3">
    <name type="scientific">Saccharibacillus alkalitolerans</name>
    <dbReference type="NCBI Taxonomy" id="2705290"/>
    <lineage>
        <taxon>Bacteria</taxon>
        <taxon>Bacillati</taxon>
        <taxon>Bacillota</taxon>
        <taxon>Bacilli</taxon>
        <taxon>Bacillales</taxon>
        <taxon>Paenibacillaceae</taxon>
        <taxon>Saccharibacillus</taxon>
    </lineage>
</organism>
<reference evidence="2 3" key="1">
    <citation type="submission" date="2020-01" db="EMBL/GenBank/DDBJ databases">
        <title>Polyphasic characterisation and genomic insights into a novel alkali tolerant bacterium VR-M41.</title>
        <authorList>
            <person name="Vemuluri V.R."/>
        </authorList>
    </citation>
    <scope>NUCLEOTIDE SEQUENCE [LARGE SCALE GENOMIC DNA]</scope>
    <source>
        <strain evidence="2 3">VR-M41</strain>
    </source>
</reference>
<protein>
    <submittedName>
        <fullName evidence="2">DUF559 domain-containing protein</fullName>
    </submittedName>
</protein>
<dbReference type="Pfam" id="PF04480">
    <property type="entry name" value="DUF559"/>
    <property type="match status" value="1"/>
</dbReference>
<sequence length="228" mass="27015">MDFDSAHRLFLEHHLAERSGERRDRLQRGHREAERLFCRNVWWPLRQNFDRLHPEYEVTDWRGLAYFCDFAWITPYVKLIIEIKGFGPHVQDMDRRKFCRELNRETFLTAMGFQVVSFAYDDVSQRPELCITLLRMLLGRYTSSESPVCVKSGLLAERETIRLACTLARPLRPIDIKTHFQIDHRTAIKILQSLCEKGALNAVYANPKTDKPRYIVRYELRGEALNWL</sequence>
<feature type="domain" description="DUF559" evidence="1">
    <location>
        <begin position="65"/>
        <end position="130"/>
    </location>
</feature>
<dbReference type="Proteomes" id="UP000800303">
    <property type="component" value="Unassembled WGS sequence"/>
</dbReference>
<proteinExistence type="predicted"/>
<dbReference type="InterPro" id="IPR007569">
    <property type="entry name" value="DUF559"/>
</dbReference>
<comment type="caution">
    <text evidence="2">The sequence shown here is derived from an EMBL/GenBank/DDBJ whole genome shotgun (WGS) entry which is preliminary data.</text>
</comment>
<gene>
    <name evidence="2" type="ORF">GYN08_06955</name>
</gene>
<dbReference type="RefSeq" id="WP_166273430.1">
    <property type="nucleotide sequence ID" value="NZ_JAAFGS010000002.1"/>
</dbReference>
<keyword evidence="3" id="KW-1185">Reference proteome</keyword>
<dbReference type="EMBL" id="JAAFGS010000002">
    <property type="protein sequence ID" value="NGZ75050.1"/>
    <property type="molecule type" value="Genomic_DNA"/>
</dbReference>
<evidence type="ECO:0000259" key="1">
    <source>
        <dbReference type="Pfam" id="PF04480"/>
    </source>
</evidence>
<evidence type="ECO:0000313" key="3">
    <source>
        <dbReference type="Proteomes" id="UP000800303"/>
    </source>
</evidence>
<accession>A0ABX0F3J3</accession>
<name>A0ABX0F3J3_9BACL</name>